<dbReference type="GO" id="GO:0008170">
    <property type="term" value="F:N-methyltransferase activity"/>
    <property type="evidence" value="ECO:0007669"/>
    <property type="project" value="InterPro"/>
</dbReference>
<organism evidence="5 6">
    <name type="scientific">Pedobacter cryophilus</name>
    <dbReference type="NCBI Taxonomy" id="2571271"/>
    <lineage>
        <taxon>Bacteria</taxon>
        <taxon>Pseudomonadati</taxon>
        <taxon>Bacteroidota</taxon>
        <taxon>Sphingobacteriia</taxon>
        <taxon>Sphingobacteriales</taxon>
        <taxon>Sphingobacteriaceae</taxon>
        <taxon>Pedobacter</taxon>
    </lineage>
</organism>
<gene>
    <name evidence="5" type="ORF">FA046_00380</name>
</gene>
<evidence type="ECO:0000313" key="6">
    <source>
        <dbReference type="Proteomes" id="UP000308181"/>
    </source>
</evidence>
<accession>A0A4U1C479</accession>
<evidence type="ECO:0000256" key="1">
    <source>
        <dbReference type="ARBA" id="ARBA00006594"/>
    </source>
</evidence>
<dbReference type="GO" id="GO:0003677">
    <property type="term" value="F:DNA binding"/>
    <property type="evidence" value="ECO:0007669"/>
    <property type="project" value="InterPro"/>
</dbReference>
<dbReference type="InterPro" id="IPR002941">
    <property type="entry name" value="DNA_methylase_N4/N6"/>
</dbReference>
<dbReference type="InterPro" id="IPR029063">
    <property type="entry name" value="SAM-dependent_MTases_sf"/>
</dbReference>
<protein>
    <submittedName>
        <fullName evidence="5">Site-specific DNA-methyltransferase</fullName>
    </submittedName>
</protein>
<dbReference type="GO" id="GO:0032259">
    <property type="term" value="P:methylation"/>
    <property type="evidence" value="ECO:0007669"/>
    <property type="project" value="UniProtKB-KW"/>
</dbReference>
<evidence type="ECO:0000256" key="2">
    <source>
        <dbReference type="ARBA" id="ARBA00022603"/>
    </source>
</evidence>
<keyword evidence="3 5" id="KW-0808">Transferase</keyword>
<keyword evidence="2 5" id="KW-0489">Methyltransferase</keyword>
<proteinExistence type="inferred from homology"/>
<comment type="similarity">
    <text evidence="1">Belongs to the N(4)/N(6)-methyltransferase family.</text>
</comment>
<evidence type="ECO:0000313" key="5">
    <source>
        <dbReference type="EMBL" id="TKC00173.1"/>
    </source>
</evidence>
<dbReference type="PRINTS" id="PR00508">
    <property type="entry name" value="S21N4MTFRASE"/>
</dbReference>
<name>A0A4U1C479_9SPHI</name>
<dbReference type="Gene3D" id="3.40.50.150">
    <property type="entry name" value="Vaccinia Virus protein VP39"/>
    <property type="match status" value="2"/>
</dbReference>
<dbReference type="RefSeq" id="WP_136824382.1">
    <property type="nucleotide sequence ID" value="NZ_SWBP01000001.1"/>
</dbReference>
<evidence type="ECO:0000259" key="4">
    <source>
        <dbReference type="Pfam" id="PF01555"/>
    </source>
</evidence>
<dbReference type="PROSITE" id="PS00092">
    <property type="entry name" value="N6_MTASE"/>
    <property type="match status" value="1"/>
</dbReference>
<dbReference type="SUPFAM" id="SSF53335">
    <property type="entry name" value="S-adenosyl-L-methionine-dependent methyltransferases"/>
    <property type="match status" value="2"/>
</dbReference>
<feature type="domain" description="DNA methylase N-4/N-6" evidence="4">
    <location>
        <begin position="21"/>
        <end position="90"/>
    </location>
</feature>
<dbReference type="EMBL" id="SWBP01000001">
    <property type="protein sequence ID" value="TKC00173.1"/>
    <property type="molecule type" value="Genomic_DNA"/>
</dbReference>
<dbReference type="OrthoDB" id="9800801at2"/>
<dbReference type="Pfam" id="PF01555">
    <property type="entry name" value="N6_N4_Mtase"/>
    <property type="match status" value="2"/>
</dbReference>
<dbReference type="AlphaFoldDB" id="A0A4U1C479"/>
<dbReference type="Proteomes" id="UP000308181">
    <property type="component" value="Unassembled WGS sequence"/>
</dbReference>
<reference evidence="5 6" key="1">
    <citation type="submission" date="2019-04" db="EMBL/GenBank/DDBJ databases">
        <title>Pedobacter sp. AR-3-17 sp. nov., isolated from Arctic soil.</title>
        <authorList>
            <person name="Dahal R.H."/>
            <person name="Kim D.-U."/>
        </authorList>
    </citation>
    <scope>NUCLEOTIDE SEQUENCE [LARGE SCALE GENOMIC DNA]</scope>
    <source>
        <strain evidence="5 6">AR-3-17</strain>
    </source>
</reference>
<comment type="caution">
    <text evidence="5">The sequence shown here is derived from an EMBL/GenBank/DDBJ whole genome shotgun (WGS) entry which is preliminary data.</text>
</comment>
<keyword evidence="6" id="KW-1185">Reference proteome</keyword>
<feature type="domain" description="DNA methylase N-4/N-6" evidence="4">
    <location>
        <begin position="326"/>
        <end position="470"/>
    </location>
</feature>
<evidence type="ECO:0000256" key="3">
    <source>
        <dbReference type="ARBA" id="ARBA00022679"/>
    </source>
</evidence>
<dbReference type="InterPro" id="IPR001091">
    <property type="entry name" value="RM_Methyltransferase"/>
</dbReference>
<dbReference type="InterPro" id="IPR002052">
    <property type="entry name" value="DNA_methylase_N6_adenine_CS"/>
</dbReference>
<sequence length="526" mass="61434">METKKLTNFIDDIVFVDSIKRNKKYDRVSKLHKYWSRKPWYLIEKSILDYSKQGDLVLDPFIGSGTVALESLLNNRKAVGYDLNPFACFLSNELVSNIDFNIKLYNKELLCVEQFLRENVLPLYAVGKSNDLLFNENHYILYWYSGTKYPEDHNCILTDVSFKERIKSKIDTAILTKKFGLKGNVPLNEFPKEFYKDRFSYKGYSKVSDFYSSRNLSALSALHNHLKESKYNYKNLFLIAFTNTVLHVSVLKGTNVRPLGVNNYWIPDDNIQENVVWRYLDRAKNVAIAKTTIKERWKEKNKPVILKPEILNKSSLSLNEFRDNTVDYIITDPPYGDVIQYSELSFIWNSWLDLVYENKNEVIINPKQEKDSSDFLASIKIFIENSYRVLKSESKFTLCFQNKNIDIWYSILELIKEAGFCLFDIKIYETVGSTYNQNWAKFSPKNDLYVTFIKSNIAINQNDLPIDYLSLISEVKMNLKELKKDSTAVIFDVFVCTVIDKLFNGYNFTGLKGLTLKKLVEKFEEV</sequence>